<name>A0AAV9GM31_9PEZI</name>
<protein>
    <submittedName>
        <fullName evidence="2">Uncharacterized protein</fullName>
    </submittedName>
</protein>
<comment type="caution">
    <text evidence="2">The sequence shown here is derived from an EMBL/GenBank/DDBJ whole genome shotgun (WGS) entry which is preliminary data.</text>
</comment>
<sequence>MSSHASLHHYFGTITDITPIDHNMQTTVTAAPRDCIEAKTDGVKAARRSVIPKPVKIKMPVEGMDMHKVTFAASNGNSEALQKDLAKATNGPLGLLASRLASRQILADDAAEHADSEESKPSSRKWKRKRAAEKGDGQIGATEDCPKQQLGSSTRTRKRHVRFNFDQTWKADRSRENGRYSTVRISVSFWLSSINTRSVATPDGIEVKTNGPKVGRCSVIPKHRNETRMKKKPILKVDLAAPSSIDEALQKELVKATKPLRCSPELGMN</sequence>
<feature type="compositionally biased region" description="Basic residues" evidence="1">
    <location>
        <begin position="122"/>
        <end position="131"/>
    </location>
</feature>
<evidence type="ECO:0000256" key="1">
    <source>
        <dbReference type="SAM" id="MobiDB-lite"/>
    </source>
</evidence>
<evidence type="ECO:0000313" key="3">
    <source>
        <dbReference type="Proteomes" id="UP001321760"/>
    </source>
</evidence>
<keyword evidence="3" id="KW-1185">Reference proteome</keyword>
<reference evidence="2" key="2">
    <citation type="submission" date="2023-05" db="EMBL/GenBank/DDBJ databases">
        <authorList>
            <consortium name="Lawrence Berkeley National Laboratory"/>
            <person name="Steindorff A."/>
            <person name="Hensen N."/>
            <person name="Bonometti L."/>
            <person name="Westerberg I."/>
            <person name="Brannstrom I.O."/>
            <person name="Guillou S."/>
            <person name="Cros-Aarteil S."/>
            <person name="Calhoun S."/>
            <person name="Haridas S."/>
            <person name="Kuo A."/>
            <person name="Mondo S."/>
            <person name="Pangilinan J."/>
            <person name="Riley R."/>
            <person name="Labutti K."/>
            <person name="Andreopoulos B."/>
            <person name="Lipzen A."/>
            <person name="Chen C."/>
            <person name="Yanf M."/>
            <person name="Daum C."/>
            <person name="Ng V."/>
            <person name="Clum A."/>
            <person name="Ohm R."/>
            <person name="Martin F."/>
            <person name="Silar P."/>
            <person name="Natvig D."/>
            <person name="Lalanne C."/>
            <person name="Gautier V."/>
            <person name="Ament-Velasquez S.L."/>
            <person name="Kruys A."/>
            <person name="Hutchinson M.I."/>
            <person name="Powell A.J."/>
            <person name="Barry K."/>
            <person name="Miller A.N."/>
            <person name="Grigoriev I.V."/>
            <person name="Debuchy R."/>
            <person name="Gladieux P."/>
            <person name="Thoren M.H."/>
            <person name="Johannesson H."/>
        </authorList>
    </citation>
    <scope>NUCLEOTIDE SEQUENCE</scope>
    <source>
        <strain evidence="2">PSN243</strain>
    </source>
</reference>
<evidence type="ECO:0000313" key="2">
    <source>
        <dbReference type="EMBL" id="KAK4448348.1"/>
    </source>
</evidence>
<proteinExistence type="predicted"/>
<dbReference type="Proteomes" id="UP001321760">
    <property type="component" value="Unassembled WGS sequence"/>
</dbReference>
<dbReference type="AlphaFoldDB" id="A0AAV9GM31"/>
<reference evidence="2" key="1">
    <citation type="journal article" date="2023" name="Mol. Phylogenet. Evol.">
        <title>Genome-scale phylogeny and comparative genomics of the fungal order Sordariales.</title>
        <authorList>
            <person name="Hensen N."/>
            <person name="Bonometti L."/>
            <person name="Westerberg I."/>
            <person name="Brannstrom I.O."/>
            <person name="Guillou S."/>
            <person name="Cros-Aarteil S."/>
            <person name="Calhoun S."/>
            <person name="Haridas S."/>
            <person name="Kuo A."/>
            <person name="Mondo S."/>
            <person name="Pangilinan J."/>
            <person name="Riley R."/>
            <person name="LaButti K."/>
            <person name="Andreopoulos B."/>
            <person name="Lipzen A."/>
            <person name="Chen C."/>
            <person name="Yan M."/>
            <person name="Daum C."/>
            <person name="Ng V."/>
            <person name="Clum A."/>
            <person name="Steindorff A."/>
            <person name="Ohm R.A."/>
            <person name="Martin F."/>
            <person name="Silar P."/>
            <person name="Natvig D.O."/>
            <person name="Lalanne C."/>
            <person name="Gautier V."/>
            <person name="Ament-Velasquez S.L."/>
            <person name="Kruys A."/>
            <person name="Hutchinson M.I."/>
            <person name="Powell A.J."/>
            <person name="Barry K."/>
            <person name="Miller A.N."/>
            <person name="Grigoriev I.V."/>
            <person name="Debuchy R."/>
            <person name="Gladieux P."/>
            <person name="Hiltunen Thoren M."/>
            <person name="Johannesson H."/>
        </authorList>
    </citation>
    <scope>NUCLEOTIDE SEQUENCE</scope>
    <source>
        <strain evidence="2">PSN243</strain>
    </source>
</reference>
<dbReference type="EMBL" id="MU865943">
    <property type="protein sequence ID" value="KAK4448348.1"/>
    <property type="molecule type" value="Genomic_DNA"/>
</dbReference>
<accession>A0AAV9GM31</accession>
<gene>
    <name evidence="2" type="ORF">QBC34DRAFT_426424</name>
</gene>
<feature type="compositionally biased region" description="Basic and acidic residues" evidence="1">
    <location>
        <begin position="110"/>
        <end position="121"/>
    </location>
</feature>
<organism evidence="2 3">
    <name type="scientific">Podospora aff. communis PSN243</name>
    <dbReference type="NCBI Taxonomy" id="3040156"/>
    <lineage>
        <taxon>Eukaryota</taxon>
        <taxon>Fungi</taxon>
        <taxon>Dikarya</taxon>
        <taxon>Ascomycota</taxon>
        <taxon>Pezizomycotina</taxon>
        <taxon>Sordariomycetes</taxon>
        <taxon>Sordariomycetidae</taxon>
        <taxon>Sordariales</taxon>
        <taxon>Podosporaceae</taxon>
        <taxon>Podospora</taxon>
    </lineage>
</organism>
<feature type="region of interest" description="Disordered" evidence="1">
    <location>
        <begin position="110"/>
        <end position="159"/>
    </location>
</feature>